<dbReference type="Proteomes" id="UP000825935">
    <property type="component" value="Chromosome 17"/>
</dbReference>
<dbReference type="FunFam" id="3.40.50.720:FF:000084">
    <property type="entry name" value="Short-chain dehydrogenase reductase"/>
    <property type="match status" value="1"/>
</dbReference>
<dbReference type="EMBL" id="CM035422">
    <property type="protein sequence ID" value="KAH7373417.1"/>
    <property type="molecule type" value="Genomic_DNA"/>
</dbReference>
<dbReference type="PANTHER" id="PTHR42820">
    <property type="entry name" value="SHORT-CHAIN DEHYDROGENASE REDUCTASE"/>
    <property type="match status" value="1"/>
</dbReference>
<gene>
    <name evidence="2" type="ORF">KP509_17G054700</name>
</gene>
<dbReference type="Pfam" id="PF13561">
    <property type="entry name" value="adh_short_C2"/>
    <property type="match status" value="1"/>
</dbReference>
<dbReference type="InterPro" id="IPR002347">
    <property type="entry name" value="SDR_fam"/>
</dbReference>
<comment type="similarity">
    <text evidence="1">Belongs to the short-chain dehydrogenases/reductases (SDR) family.</text>
</comment>
<dbReference type="PANTHER" id="PTHR42820:SF1">
    <property type="entry name" value="SHORT-CHAIN DEHYDROGENASE_REDUCTASE FAMILY PROTEIN"/>
    <property type="match status" value="1"/>
</dbReference>
<reference evidence="2" key="1">
    <citation type="submission" date="2021-08" db="EMBL/GenBank/DDBJ databases">
        <title>WGS assembly of Ceratopteris richardii.</title>
        <authorList>
            <person name="Marchant D.B."/>
            <person name="Chen G."/>
            <person name="Jenkins J."/>
            <person name="Shu S."/>
            <person name="Leebens-Mack J."/>
            <person name="Grimwood J."/>
            <person name="Schmutz J."/>
            <person name="Soltis P."/>
            <person name="Soltis D."/>
            <person name="Chen Z.-H."/>
        </authorList>
    </citation>
    <scope>NUCLEOTIDE SEQUENCE</scope>
    <source>
        <strain evidence="2">Whitten #5841</strain>
        <tissue evidence="2">Leaf</tissue>
    </source>
</reference>
<dbReference type="PRINTS" id="PR00080">
    <property type="entry name" value="SDRFAMILY"/>
</dbReference>
<evidence type="ECO:0000313" key="2">
    <source>
        <dbReference type="EMBL" id="KAH7373417.1"/>
    </source>
</evidence>
<dbReference type="InterPro" id="IPR036291">
    <property type="entry name" value="NAD(P)-bd_dom_sf"/>
</dbReference>
<comment type="caution">
    <text evidence="2">The sequence shown here is derived from an EMBL/GenBank/DDBJ whole genome shotgun (WGS) entry which is preliminary data.</text>
</comment>
<dbReference type="Gene3D" id="3.40.50.720">
    <property type="entry name" value="NAD(P)-binding Rossmann-like Domain"/>
    <property type="match status" value="1"/>
</dbReference>
<sequence length="272" mass="28255">MASSSGRLAGKVAIITGGASGIGEASVRLFVENGAKVVVADIMDEEGKKLAEEMGADTCAFHHCDVAVESDIEALVAFTVSKWGKLDIMFNNAGIRGTAKGEDVLNMDMNDFDHIMSINLRGVALGVKYAANAMVSAGTRGVIICTGSVASVMAGMSPVAYTIAKHGVLGLVKAAASNLGKHGIRVNYVSPAAVITPLLLVHFRHLSGNPDLTMEQVQGWCDSLSNLKGHSLTALDVAKSALYLASDDSSFVSGMNLVVDGGLSITNHSFDT</sequence>
<dbReference type="PRINTS" id="PR00081">
    <property type="entry name" value="GDHRDH"/>
</dbReference>
<dbReference type="OrthoDB" id="294295at2759"/>
<name>A0A8T2SXY6_CERRI</name>
<dbReference type="OMA" id="LCMREEL"/>
<dbReference type="SUPFAM" id="SSF51735">
    <property type="entry name" value="NAD(P)-binding Rossmann-fold domains"/>
    <property type="match status" value="1"/>
</dbReference>
<organism evidence="2 3">
    <name type="scientific">Ceratopteris richardii</name>
    <name type="common">Triangle waterfern</name>
    <dbReference type="NCBI Taxonomy" id="49495"/>
    <lineage>
        <taxon>Eukaryota</taxon>
        <taxon>Viridiplantae</taxon>
        <taxon>Streptophyta</taxon>
        <taxon>Embryophyta</taxon>
        <taxon>Tracheophyta</taxon>
        <taxon>Polypodiopsida</taxon>
        <taxon>Polypodiidae</taxon>
        <taxon>Polypodiales</taxon>
        <taxon>Pteridineae</taxon>
        <taxon>Pteridaceae</taxon>
        <taxon>Parkerioideae</taxon>
        <taxon>Ceratopteris</taxon>
    </lineage>
</organism>
<evidence type="ECO:0000313" key="3">
    <source>
        <dbReference type="Proteomes" id="UP000825935"/>
    </source>
</evidence>
<accession>A0A8T2SXY6</accession>
<keyword evidence="3" id="KW-1185">Reference proteome</keyword>
<dbReference type="AlphaFoldDB" id="A0A8T2SXY6"/>
<proteinExistence type="inferred from homology"/>
<protein>
    <submittedName>
        <fullName evidence="2">Uncharacterized protein</fullName>
    </submittedName>
</protein>
<evidence type="ECO:0000256" key="1">
    <source>
        <dbReference type="ARBA" id="ARBA00006484"/>
    </source>
</evidence>